<dbReference type="AlphaFoldDB" id="A0A382BX40"/>
<feature type="non-terminal residue" evidence="1">
    <location>
        <position position="34"/>
    </location>
</feature>
<reference evidence="1" key="1">
    <citation type="submission" date="2018-05" db="EMBL/GenBank/DDBJ databases">
        <authorList>
            <person name="Lanie J.A."/>
            <person name="Ng W.-L."/>
            <person name="Kazmierczak K.M."/>
            <person name="Andrzejewski T.M."/>
            <person name="Davidsen T.M."/>
            <person name="Wayne K.J."/>
            <person name="Tettelin H."/>
            <person name="Glass J.I."/>
            <person name="Rusch D."/>
            <person name="Podicherti R."/>
            <person name="Tsui H.-C.T."/>
            <person name="Winkler M.E."/>
        </authorList>
    </citation>
    <scope>NUCLEOTIDE SEQUENCE</scope>
</reference>
<accession>A0A382BX40</accession>
<protein>
    <submittedName>
        <fullName evidence="1">Uncharacterized protein</fullName>
    </submittedName>
</protein>
<evidence type="ECO:0000313" key="1">
    <source>
        <dbReference type="EMBL" id="SVB18184.1"/>
    </source>
</evidence>
<proteinExistence type="predicted"/>
<organism evidence="1">
    <name type="scientific">marine metagenome</name>
    <dbReference type="NCBI Taxonomy" id="408172"/>
    <lineage>
        <taxon>unclassified sequences</taxon>
        <taxon>metagenomes</taxon>
        <taxon>ecological metagenomes</taxon>
    </lineage>
</organism>
<name>A0A382BX40_9ZZZZ</name>
<sequence>MANLKPRWLDDFADATQWRAGKFLSEPVEQRNGL</sequence>
<dbReference type="EMBL" id="UINC01031711">
    <property type="protein sequence ID" value="SVB18184.1"/>
    <property type="molecule type" value="Genomic_DNA"/>
</dbReference>
<gene>
    <name evidence="1" type="ORF">METZ01_LOCUS171038</name>
</gene>